<evidence type="ECO:0000313" key="2">
    <source>
        <dbReference type="Proteomes" id="UP000199072"/>
    </source>
</evidence>
<accession>A0A1G7J7Y6</accession>
<dbReference type="AlphaFoldDB" id="A0A1G7J7Y6"/>
<protein>
    <submittedName>
        <fullName evidence="1">Uncharacterized protein</fullName>
    </submittedName>
</protein>
<keyword evidence="2" id="KW-1185">Reference proteome</keyword>
<dbReference type="EMBL" id="FNAI01000014">
    <property type="protein sequence ID" value="SDF21092.1"/>
    <property type="molecule type" value="Genomic_DNA"/>
</dbReference>
<sequence>MLSFRYEERVRNLMRYAIGALHSVEGFSFAPRFYPPGLSRNDKLFIKSVFPAVGRNQVTAGNINYRKKPLHPLSSEAEERGGQRSVAGVSCSPGAYPPYSGSCWLRQWKLPNPHIISVESMPTTSRSGKHCWMICSALSSFFER</sequence>
<gene>
    <name evidence="1" type="ORF">SAMN05216464_11490</name>
</gene>
<reference evidence="1 2" key="1">
    <citation type="submission" date="2016-10" db="EMBL/GenBank/DDBJ databases">
        <authorList>
            <person name="de Groot N.N."/>
        </authorList>
    </citation>
    <scope>NUCLEOTIDE SEQUENCE [LARGE SCALE GENOMIC DNA]</scope>
    <source>
        <strain evidence="1 2">47C3B</strain>
    </source>
</reference>
<organism evidence="1 2">
    <name type="scientific">Mucilaginibacter pineti</name>
    <dbReference type="NCBI Taxonomy" id="1391627"/>
    <lineage>
        <taxon>Bacteria</taxon>
        <taxon>Pseudomonadati</taxon>
        <taxon>Bacteroidota</taxon>
        <taxon>Sphingobacteriia</taxon>
        <taxon>Sphingobacteriales</taxon>
        <taxon>Sphingobacteriaceae</taxon>
        <taxon>Mucilaginibacter</taxon>
    </lineage>
</organism>
<evidence type="ECO:0000313" key="1">
    <source>
        <dbReference type="EMBL" id="SDF21092.1"/>
    </source>
</evidence>
<dbReference type="Proteomes" id="UP000199072">
    <property type="component" value="Unassembled WGS sequence"/>
</dbReference>
<proteinExistence type="predicted"/>
<name>A0A1G7J7Y6_9SPHI</name>